<feature type="signal peptide" evidence="1">
    <location>
        <begin position="1"/>
        <end position="20"/>
    </location>
</feature>
<organism evidence="2 3">
    <name type="scientific">Pseudonocardia xishanensis</name>
    <dbReference type="NCBI Taxonomy" id="630995"/>
    <lineage>
        <taxon>Bacteria</taxon>
        <taxon>Bacillati</taxon>
        <taxon>Actinomycetota</taxon>
        <taxon>Actinomycetes</taxon>
        <taxon>Pseudonocardiales</taxon>
        <taxon>Pseudonocardiaceae</taxon>
        <taxon>Pseudonocardia</taxon>
    </lineage>
</organism>
<dbReference type="Proteomes" id="UP001501598">
    <property type="component" value="Unassembled WGS sequence"/>
</dbReference>
<name>A0ABP8RRA2_9PSEU</name>
<keyword evidence="3" id="KW-1185">Reference proteome</keyword>
<evidence type="ECO:0000256" key="1">
    <source>
        <dbReference type="SAM" id="SignalP"/>
    </source>
</evidence>
<evidence type="ECO:0000313" key="3">
    <source>
        <dbReference type="Proteomes" id="UP001501598"/>
    </source>
</evidence>
<protein>
    <recommendedName>
        <fullName evidence="4">Hemophore-related protein</fullName>
    </recommendedName>
</protein>
<evidence type="ECO:0008006" key="4">
    <source>
        <dbReference type="Google" id="ProtNLM"/>
    </source>
</evidence>
<accession>A0ABP8RRA2</accession>
<keyword evidence="1" id="KW-0732">Signal</keyword>
<gene>
    <name evidence="2" type="ORF">GCM10023175_24960</name>
</gene>
<dbReference type="EMBL" id="BAABGT010000031">
    <property type="protein sequence ID" value="GAA4545351.1"/>
    <property type="molecule type" value="Genomic_DNA"/>
</dbReference>
<feature type="chain" id="PRO_5045674121" description="Hemophore-related protein" evidence="1">
    <location>
        <begin position="21"/>
        <end position="113"/>
    </location>
</feature>
<proteinExistence type="predicted"/>
<comment type="caution">
    <text evidence="2">The sequence shown here is derived from an EMBL/GenBank/DDBJ whole genome shotgun (WGS) entry which is preliminary data.</text>
</comment>
<reference evidence="3" key="1">
    <citation type="journal article" date="2019" name="Int. J. Syst. Evol. Microbiol.">
        <title>The Global Catalogue of Microorganisms (GCM) 10K type strain sequencing project: providing services to taxonomists for standard genome sequencing and annotation.</title>
        <authorList>
            <consortium name="The Broad Institute Genomics Platform"/>
            <consortium name="The Broad Institute Genome Sequencing Center for Infectious Disease"/>
            <person name="Wu L."/>
            <person name="Ma J."/>
        </authorList>
    </citation>
    <scope>NUCLEOTIDE SEQUENCE [LARGE SCALE GENOMIC DNA]</scope>
    <source>
        <strain evidence="3">JCM 17906</strain>
    </source>
</reference>
<evidence type="ECO:0000313" key="2">
    <source>
        <dbReference type="EMBL" id="GAA4545351.1"/>
    </source>
</evidence>
<sequence length="113" mass="11763">MIVGGLLAGGLLLGSGVALADDGGGTPGGTDTVCTQRIPKALDRIDTMLTRIDGGASTKGSTAWLKARADRVRTTHPALADLLDQRAAARPAKVQELQTLRSQLQDVQRKDCA</sequence>